<keyword evidence="8" id="KW-1185">Reference proteome</keyword>
<evidence type="ECO:0000256" key="4">
    <source>
        <dbReference type="ARBA" id="ARBA00022490"/>
    </source>
</evidence>
<dbReference type="Pfam" id="PF09790">
    <property type="entry name" value="Hyccin"/>
    <property type="match status" value="1"/>
</dbReference>
<evidence type="ECO:0000256" key="5">
    <source>
        <dbReference type="ARBA" id="ARBA00023136"/>
    </source>
</evidence>
<evidence type="ECO:0000313" key="8">
    <source>
        <dbReference type="Proteomes" id="UP000887562"/>
    </source>
</evidence>
<dbReference type="AlphaFoldDB" id="A0A915EZ66"/>
<dbReference type="GO" id="GO:0005886">
    <property type="term" value="C:plasma membrane"/>
    <property type="evidence" value="ECO:0007669"/>
    <property type="project" value="UniProtKB-SubCell"/>
</dbReference>
<proteinExistence type="inferred from homology"/>
<evidence type="ECO:0000313" key="9">
    <source>
        <dbReference type="WBParaSite" id="maker-E.canG7_contigs_8999-snap-gene-0.27-mRNA-1"/>
    </source>
</evidence>
<protein>
    <submittedName>
        <fullName evidence="9">Hyccin</fullName>
    </submittedName>
</protein>
<name>A0A915EZ66_9CEST</name>
<keyword evidence="3" id="KW-1003">Cell membrane</keyword>
<feature type="compositionally biased region" description="Polar residues" evidence="7">
    <location>
        <begin position="103"/>
        <end position="125"/>
    </location>
</feature>
<evidence type="ECO:0000256" key="1">
    <source>
        <dbReference type="ARBA" id="ARBA00004236"/>
    </source>
</evidence>
<dbReference type="WBParaSite" id="maker-E.canG7_contigs_8999-snap-gene-0.27-mRNA-1">
    <property type="protein sequence ID" value="maker-E.canG7_contigs_8999-snap-gene-0.27-mRNA-1"/>
    <property type="gene ID" value="EcG7_05088"/>
</dbReference>
<reference evidence="9" key="1">
    <citation type="submission" date="2022-11" db="UniProtKB">
        <authorList>
            <consortium name="WormBaseParasite"/>
        </authorList>
    </citation>
    <scope>IDENTIFICATION</scope>
</reference>
<sequence>MTSLEQNVQSKIQYLFQWLKNPFQPRQEIREGSKLIYDVQVVEGIVKIFKDLASPEEIHIICHTLYDAYLSGDKKSKLFVTLLLPTMLLTYLVHLHTDAGTASAGSTGVKPSSPTQSRRNSQATFSLDDMSVPTGPLESLAFLLSEFCQLAPAFVRCPEYCGSGVANLPDYGVASVYHSPPFSIATKSQTPKTITTSSSVATLRFNYATSIGTLPPPTFPNPDPACIVRIYADILTRQFVEGTDQQQGIVIFSIRTFCDLVERLTALNTHRILSCSQHHHSVLLIDLSIAIDKLLFMLSFELSQPADPNAGSASPSDDMEALRDRLFEELLPRLERYASYHCFASVLLVVGAIRNAWLPRLHPSTTVSLAAMAPLYRRIRLTSDETVDLSDALSDEAMNGVLSPTSVSTHRPSVFTNANFRAEPVAEDIPISGEQEAATTAMDRWRKLYQNHNLTIGSHNHVRHHHHYQQLRQQQYFEEGLTRSSENLHFTLSSSSLSLDKDGQNHRRSRDFDVVVDLAIVIVVILDDYSASVTD</sequence>
<keyword evidence="5" id="KW-0472">Membrane</keyword>
<comment type="similarity">
    <text evidence="6">Belongs to the Hyccin family.</text>
</comment>
<dbReference type="Proteomes" id="UP000887562">
    <property type="component" value="Unplaced"/>
</dbReference>
<evidence type="ECO:0000256" key="2">
    <source>
        <dbReference type="ARBA" id="ARBA00004514"/>
    </source>
</evidence>
<evidence type="ECO:0000256" key="6">
    <source>
        <dbReference type="ARBA" id="ARBA00034482"/>
    </source>
</evidence>
<evidence type="ECO:0000256" key="3">
    <source>
        <dbReference type="ARBA" id="ARBA00022475"/>
    </source>
</evidence>
<keyword evidence="4" id="KW-0963">Cytoplasm</keyword>
<feature type="region of interest" description="Disordered" evidence="7">
    <location>
        <begin position="103"/>
        <end position="129"/>
    </location>
</feature>
<comment type="subcellular location">
    <subcellularLocation>
        <location evidence="1">Cell membrane</location>
    </subcellularLocation>
    <subcellularLocation>
        <location evidence="2">Cytoplasm</location>
        <location evidence="2">Cytosol</location>
    </subcellularLocation>
</comment>
<dbReference type="InterPro" id="IPR018619">
    <property type="entry name" value="Hyccin"/>
</dbReference>
<dbReference type="GO" id="GO:0005829">
    <property type="term" value="C:cytosol"/>
    <property type="evidence" value="ECO:0007669"/>
    <property type="project" value="UniProtKB-SubCell"/>
</dbReference>
<evidence type="ECO:0000256" key="7">
    <source>
        <dbReference type="SAM" id="MobiDB-lite"/>
    </source>
</evidence>
<accession>A0A915EZ66</accession>
<organism evidence="8 9">
    <name type="scientific">Echinococcus canadensis</name>
    <dbReference type="NCBI Taxonomy" id="519352"/>
    <lineage>
        <taxon>Eukaryota</taxon>
        <taxon>Metazoa</taxon>
        <taxon>Spiralia</taxon>
        <taxon>Lophotrochozoa</taxon>
        <taxon>Platyhelminthes</taxon>
        <taxon>Cestoda</taxon>
        <taxon>Eucestoda</taxon>
        <taxon>Cyclophyllidea</taxon>
        <taxon>Taeniidae</taxon>
        <taxon>Echinococcus</taxon>
        <taxon>Echinococcus canadensis group</taxon>
    </lineage>
</organism>